<gene>
    <name evidence="2" type="ORF">VE25_16795</name>
</gene>
<proteinExistence type="predicted"/>
<dbReference type="AlphaFoldDB" id="A0A0F5FPD0"/>
<evidence type="ECO:0000256" key="1">
    <source>
        <dbReference type="SAM" id="Phobius"/>
    </source>
</evidence>
<dbReference type="Proteomes" id="UP000033632">
    <property type="component" value="Unassembled WGS sequence"/>
</dbReference>
<dbReference type="InterPro" id="IPR007460">
    <property type="entry name" value="BrnT_toxin"/>
</dbReference>
<evidence type="ECO:0008006" key="4">
    <source>
        <dbReference type="Google" id="ProtNLM"/>
    </source>
</evidence>
<dbReference type="Pfam" id="PF04365">
    <property type="entry name" value="BrnT_toxin"/>
    <property type="match status" value="1"/>
</dbReference>
<reference evidence="2 3" key="1">
    <citation type="submission" date="2015-03" db="EMBL/GenBank/DDBJ databases">
        <authorList>
            <person name="Hassan Y.I."/>
            <person name="Lepp D."/>
            <person name="Li X.-Z."/>
            <person name="Zhou T."/>
        </authorList>
    </citation>
    <scope>NUCLEOTIDE SEQUENCE [LARGE SCALE GENOMIC DNA]</scope>
    <source>
        <strain evidence="2 3">BD-c194</strain>
    </source>
</reference>
<protein>
    <recommendedName>
        <fullName evidence="4">BrnT family toxin</fullName>
    </recommendedName>
</protein>
<keyword evidence="1" id="KW-0812">Transmembrane</keyword>
<dbReference type="InterPro" id="IPR038573">
    <property type="entry name" value="BrnT_sf"/>
</dbReference>
<dbReference type="PATRIC" id="fig|443610.3.peg.1654"/>
<accession>A0A0F5FPD0</accession>
<feature type="transmembrane region" description="Helical" evidence="1">
    <location>
        <begin position="47"/>
        <end position="65"/>
    </location>
</feature>
<keyword evidence="3" id="KW-1185">Reference proteome</keyword>
<evidence type="ECO:0000313" key="3">
    <source>
        <dbReference type="Proteomes" id="UP000033632"/>
    </source>
</evidence>
<dbReference type="Gene3D" id="3.10.450.530">
    <property type="entry name" value="Ribonuclease toxin, BrnT, of type II toxin-antitoxin system"/>
    <property type="match status" value="1"/>
</dbReference>
<dbReference type="OrthoDB" id="839663at2"/>
<comment type="caution">
    <text evidence="2">The sequence shown here is derived from an EMBL/GenBank/DDBJ whole genome shotgun (WGS) entry which is preliminary data.</text>
</comment>
<keyword evidence="1" id="KW-1133">Transmembrane helix</keyword>
<keyword evidence="1" id="KW-0472">Membrane</keyword>
<dbReference type="RefSeq" id="WP_046109822.1">
    <property type="nucleotide sequence ID" value="NZ_JZEX01000140.1"/>
</dbReference>
<name>A0A0F5FPD0_9HYPH</name>
<organism evidence="2 3">
    <name type="scientific">Devosia geojensis</name>
    <dbReference type="NCBI Taxonomy" id="443610"/>
    <lineage>
        <taxon>Bacteria</taxon>
        <taxon>Pseudomonadati</taxon>
        <taxon>Pseudomonadota</taxon>
        <taxon>Alphaproteobacteria</taxon>
        <taxon>Hyphomicrobiales</taxon>
        <taxon>Devosiaceae</taxon>
        <taxon>Devosia</taxon>
    </lineage>
</organism>
<dbReference type="STRING" id="443610.VE25_16795"/>
<evidence type="ECO:0000313" key="2">
    <source>
        <dbReference type="EMBL" id="KKB10673.1"/>
    </source>
</evidence>
<dbReference type="EMBL" id="JZEX01000140">
    <property type="protein sequence ID" value="KKB10673.1"/>
    <property type="molecule type" value="Genomic_DNA"/>
</dbReference>
<sequence>MEFEWNEHKAATNRVKHRISFETATAVFNDPDEITEPSPQAHSEPRFQIIGQVIPGLVILVVFTYRGPLSARRVRLISARKASREERQRYYEQ</sequence>